<evidence type="ECO:0000256" key="8">
    <source>
        <dbReference type="ARBA" id="ARBA00023136"/>
    </source>
</evidence>
<keyword evidence="6" id="KW-0769">Symport</keyword>
<organism evidence="10 11">
    <name type="scientific">Clostridium fermenticellae</name>
    <dbReference type="NCBI Taxonomy" id="2068654"/>
    <lineage>
        <taxon>Bacteria</taxon>
        <taxon>Bacillati</taxon>
        <taxon>Bacillota</taxon>
        <taxon>Clostridia</taxon>
        <taxon>Eubacteriales</taxon>
        <taxon>Clostridiaceae</taxon>
        <taxon>Clostridium</taxon>
    </lineage>
</organism>
<dbReference type="GO" id="GO:0015649">
    <property type="term" value="F:2-keto-3-deoxygluconate:proton symporter activity"/>
    <property type="evidence" value="ECO:0007669"/>
    <property type="project" value="InterPro"/>
</dbReference>
<dbReference type="AlphaFoldDB" id="A0A386H3I0"/>
<comment type="similarity">
    <text evidence="1">Belongs to the KdgT transporter family.</text>
</comment>
<feature type="transmembrane region" description="Helical" evidence="9">
    <location>
        <begin position="163"/>
        <end position="181"/>
    </location>
</feature>
<keyword evidence="3" id="KW-1003">Cell membrane</keyword>
<feature type="transmembrane region" description="Helical" evidence="9">
    <location>
        <begin position="193"/>
        <end position="214"/>
    </location>
</feature>
<reference evidence="10 11" key="1">
    <citation type="journal article" date="2019" name="Int. J. Syst. Evol. Microbiol.">
        <title>Clostridium fermenticellae sp. nov., isolated from the mud in a fermentation cellar for the production of the Chinese liquor, baijiu.</title>
        <authorList>
            <person name="Xu P.X."/>
            <person name="Chai L.J."/>
            <person name="Qiu T."/>
            <person name="Zhang X.J."/>
            <person name="Lu Z.M."/>
            <person name="Xiao C."/>
            <person name="Wang S.T."/>
            <person name="Shen C.H."/>
            <person name="Shi J.S."/>
            <person name="Xu Z.H."/>
        </authorList>
    </citation>
    <scope>NUCLEOTIDE SEQUENCE [LARGE SCALE GENOMIC DNA]</scope>
    <source>
        <strain evidence="10 11">JN500901</strain>
    </source>
</reference>
<evidence type="ECO:0000256" key="7">
    <source>
        <dbReference type="ARBA" id="ARBA00022989"/>
    </source>
</evidence>
<evidence type="ECO:0000256" key="1">
    <source>
        <dbReference type="ARBA" id="ARBA00006430"/>
    </source>
</evidence>
<accession>A0A386H3I0</accession>
<sequence>MKILKTVQKVPGGLMIVPLFLAAIINTCFPQALKIGGIATATFNTGALAFIGCNLLCVGAQINPKGVAESLKRGAALTIAKFLAGFIPAIIVAKIFGNAGILGITPLLLLAAVTSDNCGIYLGLMPEIGDEYDLGAQSLLGLTAGPLFTLLGLGAAGGGFNPIAIIASVATMVVGFILGNLDEEIRDFLKPGITFTLPFIGFAVGSALNIVNIIKGGPTGLLLGVLVLVLSFIFLVPVDKFILHRPGYAAVANCSSASSSVAVPAIVAQAIPSLSSQVGAATTALAASAVITAIVCPIMTSMAVKKWGTGKVTGADDSSKAQNA</sequence>
<keyword evidence="4" id="KW-0762">Sugar transport</keyword>
<name>A0A386H3I0_9CLOT</name>
<dbReference type="EMBL" id="CP032416">
    <property type="protein sequence ID" value="AYD40216.1"/>
    <property type="molecule type" value="Genomic_DNA"/>
</dbReference>
<evidence type="ECO:0000313" key="10">
    <source>
        <dbReference type="EMBL" id="AYD40216.1"/>
    </source>
</evidence>
<protein>
    <submittedName>
        <fullName evidence="10">2-keto-3-deoxygluconate permease</fullName>
    </submittedName>
</protein>
<evidence type="ECO:0000256" key="3">
    <source>
        <dbReference type="ARBA" id="ARBA00022475"/>
    </source>
</evidence>
<dbReference type="InterPro" id="IPR004684">
    <property type="entry name" value="2keto-3dGluconate_permease"/>
</dbReference>
<dbReference type="OrthoDB" id="2833at2"/>
<keyword evidence="2" id="KW-0813">Transport</keyword>
<proteinExistence type="inferred from homology"/>
<feature type="transmembrane region" description="Helical" evidence="9">
    <location>
        <begin position="220"/>
        <end position="238"/>
    </location>
</feature>
<feature type="transmembrane region" description="Helical" evidence="9">
    <location>
        <begin position="12"/>
        <end position="32"/>
    </location>
</feature>
<keyword evidence="11" id="KW-1185">Reference proteome</keyword>
<keyword evidence="8 9" id="KW-0472">Membrane</keyword>
<evidence type="ECO:0000256" key="5">
    <source>
        <dbReference type="ARBA" id="ARBA00022692"/>
    </source>
</evidence>
<dbReference type="GO" id="GO:0016020">
    <property type="term" value="C:membrane"/>
    <property type="evidence" value="ECO:0007669"/>
    <property type="project" value="InterPro"/>
</dbReference>
<keyword evidence="7 9" id="KW-1133">Transmembrane helix</keyword>
<dbReference type="RefSeq" id="WP_119971614.1">
    <property type="nucleotide sequence ID" value="NZ_CP032416.1"/>
</dbReference>
<feature type="transmembrane region" description="Helical" evidence="9">
    <location>
        <begin position="74"/>
        <end position="95"/>
    </location>
</feature>
<gene>
    <name evidence="10" type="ORF">D4Z93_06655</name>
</gene>
<feature type="transmembrane region" description="Helical" evidence="9">
    <location>
        <begin position="250"/>
        <end position="271"/>
    </location>
</feature>
<dbReference type="KEGG" id="cfer:D4Z93_06655"/>
<evidence type="ECO:0000256" key="2">
    <source>
        <dbReference type="ARBA" id="ARBA00022448"/>
    </source>
</evidence>
<dbReference type="Pfam" id="PF03812">
    <property type="entry name" value="KdgT"/>
    <property type="match status" value="1"/>
</dbReference>
<evidence type="ECO:0000256" key="9">
    <source>
        <dbReference type="SAM" id="Phobius"/>
    </source>
</evidence>
<evidence type="ECO:0000313" key="11">
    <source>
        <dbReference type="Proteomes" id="UP000266301"/>
    </source>
</evidence>
<dbReference type="Proteomes" id="UP000266301">
    <property type="component" value="Chromosome"/>
</dbReference>
<feature type="transmembrane region" description="Helical" evidence="9">
    <location>
        <begin position="283"/>
        <end position="304"/>
    </location>
</feature>
<evidence type="ECO:0000256" key="6">
    <source>
        <dbReference type="ARBA" id="ARBA00022847"/>
    </source>
</evidence>
<evidence type="ECO:0000256" key="4">
    <source>
        <dbReference type="ARBA" id="ARBA00022597"/>
    </source>
</evidence>
<feature type="transmembrane region" description="Helical" evidence="9">
    <location>
        <begin position="38"/>
        <end position="62"/>
    </location>
</feature>
<keyword evidence="5 9" id="KW-0812">Transmembrane</keyword>